<organism evidence="10 11">
    <name type="scientific">Triparma laevis f. longispina</name>
    <dbReference type="NCBI Taxonomy" id="1714387"/>
    <lineage>
        <taxon>Eukaryota</taxon>
        <taxon>Sar</taxon>
        <taxon>Stramenopiles</taxon>
        <taxon>Ochrophyta</taxon>
        <taxon>Bolidophyceae</taxon>
        <taxon>Parmales</taxon>
        <taxon>Triparmaceae</taxon>
        <taxon>Triparma</taxon>
    </lineage>
</organism>
<keyword evidence="4 9" id="KW-1133">Transmembrane helix</keyword>
<feature type="transmembrane region" description="Helical" evidence="9">
    <location>
        <begin position="369"/>
        <end position="388"/>
    </location>
</feature>
<dbReference type="Gene3D" id="1.10.3080.10">
    <property type="entry name" value="Clc chloride channel"/>
    <property type="match status" value="1"/>
</dbReference>
<evidence type="ECO:0000313" key="10">
    <source>
        <dbReference type="EMBL" id="GMI13057.1"/>
    </source>
</evidence>
<evidence type="ECO:0000256" key="7">
    <source>
        <dbReference type="ARBA" id="ARBA00023214"/>
    </source>
</evidence>
<evidence type="ECO:0000256" key="1">
    <source>
        <dbReference type="ARBA" id="ARBA00004141"/>
    </source>
</evidence>
<evidence type="ECO:0000256" key="8">
    <source>
        <dbReference type="SAM" id="MobiDB-lite"/>
    </source>
</evidence>
<proteinExistence type="predicted"/>
<feature type="transmembrane region" description="Helical" evidence="9">
    <location>
        <begin position="96"/>
        <end position="119"/>
    </location>
</feature>
<feature type="transmembrane region" description="Helical" evidence="9">
    <location>
        <begin position="178"/>
        <end position="202"/>
    </location>
</feature>
<reference evidence="11" key="1">
    <citation type="journal article" date="2023" name="Commun. Biol.">
        <title>Genome analysis of Parmales, the sister group of diatoms, reveals the evolutionary specialization of diatoms from phago-mixotrophs to photoautotrophs.</title>
        <authorList>
            <person name="Ban H."/>
            <person name="Sato S."/>
            <person name="Yoshikawa S."/>
            <person name="Yamada K."/>
            <person name="Nakamura Y."/>
            <person name="Ichinomiya M."/>
            <person name="Sato N."/>
            <person name="Blanc-Mathieu R."/>
            <person name="Endo H."/>
            <person name="Kuwata A."/>
            <person name="Ogata H."/>
        </authorList>
    </citation>
    <scope>NUCLEOTIDE SEQUENCE [LARGE SCALE GENOMIC DNA]</scope>
    <source>
        <strain evidence="11">NIES 3700</strain>
    </source>
</reference>
<gene>
    <name evidence="10" type="ORF">TrLO_g3111</name>
</gene>
<name>A0A9W7FIG9_9STRA</name>
<dbReference type="PANTHER" id="PTHR45711">
    <property type="entry name" value="CHLORIDE CHANNEL PROTEIN"/>
    <property type="match status" value="1"/>
</dbReference>
<feature type="region of interest" description="Disordered" evidence="8">
    <location>
        <begin position="31"/>
        <end position="55"/>
    </location>
</feature>
<evidence type="ECO:0000256" key="9">
    <source>
        <dbReference type="SAM" id="Phobius"/>
    </source>
</evidence>
<comment type="subcellular location">
    <subcellularLocation>
        <location evidence="1">Membrane</location>
        <topology evidence="1">Multi-pass membrane protein</topology>
    </subcellularLocation>
</comment>
<keyword evidence="11" id="KW-1185">Reference proteome</keyword>
<dbReference type="Proteomes" id="UP001165122">
    <property type="component" value="Unassembled WGS sequence"/>
</dbReference>
<dbReference type="GO" id="GO:0005247">
    <property type="term" value="F:voltage-gated chloride channel activity"/>
    <property type="evidence" value="ECO:0007669"/>
    <property type="project" value="TreeGrafter"/>
</dbReference>
<sequence>MSNQDLNDALLPPTTPSFSNIYLNLPADYETQSRRPSTPLNPPTPPNETLVVRQPPANPLLDPSATLHPLLDPSDTLISIFASYAQLVLAKSHFPVLNWVFIVGGFIAGAVAVLLSYALPIADDFTTNNNSSLLTSPLTLLYTPVIFLVIHVLIKTIFTGTGGSGIPAAMTLLERDDALTLLPSVLSFRILVGKFILLFLGLAGGGSMGKEGPMVILSASTMVLTLNCFLFLAGRNGRDSITPNLLRYVRVAIIAGAGAGIAAAFNSIMGGVMFAVEEFASTFDFPMGRCIATSVVCSMLCVFGLNTLIDPSYENLSFYGDVTDFATTPELFYVSIISGVVGGFFGGLNSQILLWLLELKAWCARRSPLSSYLICVLCGFLLGALHIATDGASAGEGTSEVVKILSPEGVYCGAEGSVHSTYFLTKVAGTILTYMSGVCGGVFAPSLSAGSGLGQIVYCELFPLFPSVTVSSQFVVICTMSSYFGGFTQSPLTTFSILVGMIHVDGEDYDSTITHVGMLTSSVIGGAVSGLINPNKLYHGMAMIIERGWRDNQSYGEAEKFSWARKFDFVNVNRYYGGVGASSGSGRGSGRGSGSQSVNESHNSSFWINDVGRGTESVRRTEASRRSSWY</sequence>
<feature type="transmembrane region" description="Helical" evidence="9">
    <location>
        <begin position="214"/>
        <end position="233"/>
    </location>
</feature>
<dbReference type="InterPro" id="IPR014743">
    <property type="entry name" value="Cl-channel_core"/>
</dbReference>
<keyword evidence="7" id="KW-0868">Chloride</keyword>
<dbReference type="InterPro" id="IPR001807">
    <property type="entry name" value="ClC"/>
</dbReference>
<dbReference type="PANTHER" id="PTHR45711:SF6">
    <property type="entry name" value="CHLORIDE CHANNEL PROTEIN"/>
    <property type="match status" value="1"/>
</dbReference>
<keyword evidence="6 9" id="KW-0472">Membrane</keyword>
<keyword evidence="3 9" id="KW-0812">Transmembrane</keyword>
<feature type="transmembrane region" description="Helical" evidence="9">
    <location>
        <begin position="140"/>
        <end position="158"/>
    </location>
</feature>
<dbReference type="AlphaFoldDB" id="A0A9W7FIG9"/>
<feature type="transmembrane region" description="Helical" evidence="9">
    <location>
        <begin position="253"/>
        <end position="276"/>
    </location>
</feature>
<feature type="transmembrane region" description="Helical" evidence="9">
    <location>
        <begin position="288"/>
        <end position="309"/>
    </location>
</feature>
<keyword evidence="2" id="KW-0813">Transport</keyword>
<comment type="caution">
    <text evidence="10">The sequence shown here is derived from an EMBL/GenBank/DDBJ whole genome shotgun (WGS) entry which is preliminary data.</text>
</comment>
<dbReference type="OrthoDB" id="195374at2759"/>
<evidence type="ECO:0000256" key="4">
    <source>
        <dbReference type="ARBA" id="ARBA00022989"/>
    </source>
</evidence>
<evidence type="ECO:0000256" key="5">
    <source>
        <dbReference type="ARBA" id="ARBA00023065"/>
    </source>
</evidence>
<keyword evidence="5" id="KW-0406">Ion transport</keyword>
<evidence type="ECO:0000256" key="2">
    <source>
        <dbReference type="ARBA" id="ARBA00022448"/>
    </source>
</evidence>
<dbReference type="PRINTS" id="PR00762">
    <property type="entry name" value="CLCHANNEL"/>
</dbReference>
<dbReference type="GO" id="GO:0005886">
    <property type="term" value="C:plasma membrane"/>
    <property type="evidence" value="ECO:0007669"/>
    <property type="project" value="TreeGrafter"/>
</dbReference>
<evidence type="ECO:0000256" key="6">
    <source>
        <dbReference type="ARBA" id="ARBA00023136"/>
    </source>
</evidence>
<protein>
    <submittedName>
        <fullName evidence="10">Uncharacterized protein</fullName>
    </submittedName>
</protein>
<accession>A0A9W7FIG9</accession>
<evidence type="ECO:0000313" key="11">
    <source>
        <dbReference type="Proteomes" id="UP001165122"/>
    </source>
</evidence>
<dbReference type="Pfam" id="PF00654">
    <property type="entry name" value="Voltage_CLC"/>
    <property type="match status" value="1"/>
</dbReference>
<feature type="transmembrane region" description="Helical" evidence="9">
    <location>
        <begin position="331"/>
        <end position="357"/>
    </location>
</feature>
<dbReference type="EMBL" id="BRXW01000185">
    <property type="protein sequence ID" value="GMI13057.1"/>
    <property type="molecule type" value="Genomic_DNA"/>
</dbReference>
<evidence type="ECO:0000256" key="3">
    <source>
        <dbReference type="ARBA" id="ARBA00022692"/>
    </source>
</evidence>
<dbReference type="SUPFAM" id="SSF81340">
    <property type="entry name" value="Clc chloride channel"/>
    <property type="match status" value="1"/>
</dbReference>